<dbReference type="Pfam" id="PF13202">
    <property type="entry name" value="EF-hand_5"/>
    <property type="match status" value="1"/>
</dbReference>
<dbReference type="AlphaFoldDB" id="A0A6U6NRW6"/>
<evidence type="ECO:0000256" key="1">
    <source>
        <dbReference type="ARBA" id="ARBA00022723"/>
    </source>
</evidence>
<reference evidence="4" key="1">
    <citation type="submission" date="2021-01" db="EMBL/GenBank/DDBJ databases">
        <authorList>
            <person name="Corre E."/>
            <person name="Pelletier E."/>
            <person name="Niang G."/>
            <person name="Scheremetjew M."/>
            <person name="Finn R."/>
            <person name="Kale V."/>
            <person name="Holt S."/>
            <person name="Cochrane G."/>
            <person name="Meng A."/>
            <person name="Brown T."/>
            <person name="Cohen L."/>
        </authorList>
    </citation>
    <scope>NUCLEOTIDE SEQUENCE</scope>
    <source>
        <strain evidence="4">RCC3387</strain>
    </source>
</reference>
<gene>
    <name evidence="4" type="ORF">BRAN1462_LOCUS33051</name>
</gene>
<organism evidence="4">
    <name type="scientific">Zooxanthella nutricula</name>
    <dbReference type="NCBI Taxonomy" id="1333877"/>
    <lineage>
        <taxon>Eukaryota</taxon>
        <taxon>Sar</taxon>
        <taxon>Alveolata</taxon>
        <taxon>Dinophyceae</taxon>
        <taxon>Peridiniales</taxon>
        <taxon>Peridiniales incertae sedis</taxon>
        <taxon>Zooxanthella</taxon>
    </lineage>
</organism>
<name>A0A6U6NRW6_9DINO</name>
<evidence type="ECO:0000313" key="4">
    <source>
        <dbReference type="EMBL" id="CAD9586416.1"/>
    </source>
</evidence>
<feature type="domain" description="EF-hand" evidence="3">
    <location>
        <begin position="166"/>
        <end position="201"/>
    </location>
</feature>
<dbReference type="PROSITE" id="PS50222">
    <property type="entry name" value="EF_HAND_2"/>
    <property type="match status" value="2"/>
</dbReference>
<dbReference type="SUPFAM" id="SSF47473">
    <property type="entry name" value="EF-hand"/>
    <property type="match status" value="3"/>
</dbReference>
<accession>A0A6U6NRW6</accession>
<dbReference type="EMBL" id="HBGW01052054">
    <property type="protein sequence ID" value="CAD9586416.1"/>
    <property type="molecule type" value="Transcribed_RNA"/>
</dbReference>
<dbReference type="InterPro" id="IPR039647">
    <property type="entry name" value="EF_hand_pair_protein_CML-like"/>
</dbReference>
<dbReference type="SMART" id="SM00054">
    <property type="entry name" value="EFh"/>
    <property type="match status" value="4"/>
</dbReference>
<feature type="domain" description="EF-hand" evidence="3">
    <location>
        <begin position="42"/>
        <end position="77"/>
    </location>
</feature>
<keyword evidence="2" id="KW-0677">Repeat</keyword>
<proteinExistence type="predicted"/>
<dbReference type="InterPro" id="IPR011992">
    <property type="entry name" value="EF-hand-dom_pair"/>
</dbReference>
<dbReference type="GO" id="GO:0005509">
    <property type="term" value="F:calcium ion binding"/>
    <property type="evidence" value="ECO:0007669"/>
    <property type="project" value="InterPro"/>
</dbReference>
<protein>
    <recommendedName>
        <fullName evidence="3">EF-hand domain-containing protein</fullName>
    </recommendedName>
</protein>
<dbReference type="InterPro" id="IPR002048">
    <property type="entry name" value="EF_hand_dom"/>
</dbReference>
<dbReference type="PANTHER" id="PTHR10891">
    <property type="entry name" value="EF-HAND CALCIUM-BINDING DOMAIN CONTAINING PROTEIN"/>
    <property type="match status" value="1"/>
</dbReference>
<sequence>MGGAAGIPSGGGFVSTAISNAGDKELQDAVKGLSGDARKILAMQLEGLAFFESLDVNKDGKISMPEAKKALVKLFPALEKSINKAFVDADSSADFYLDQNELIALRASLAEYAKVDTSGDGQISMPEAKKALVGAYPQLDKQINTAFVDADVDVAGDFYLNMREFTSLHAALRAYAKIDASGDGKISMPEAKKAMLSLYPQLDKSINIAFVDADKSGDFYLSMREYAALHGSLSAFAKAAGADGKISMPEAKKVLMKVYPELDKQINTAFVDADDSGDFYLDMREFASLHSALETYAAVDTSGDGKLSMPEAKKALVKSYPVMKAVINSAFVAADDSGDGDFYLSMREFSYLKRMLGGFVKADKSADGKLSLGEAKKVLGRDFPKADVAKVFLEVDKSSTSGDFYLSPKEYLELYKKVAA</sequence>
<evidence type="ECO:0000259" key="3">
    <source>
        <dbReference type="PROSITE" id="PS50222"/>
    </source>
</evidence>
<keyword evidence="1" id="KW-0479">Metal-binding</keyword>
<evidence type="ECO:0000256" key="2">
    <source>
        <dbReference type="ARBA" id="ARBA00022737"/>
    </source>
</evidence>
<dbReference type="Gene3D" id="1.10.238.10">
    <property type="entry name" value="EF-hand"/>
    <property type="match status" value="3"/>
</dbReference>